<keyword evidence="2" id="KW-1185">Reference proteome</keyword>
<reference evidence="2 3" key="1">
    <citation type="journal article" date="2019" name="Mol. Biol. Evol.">
        <title>Blast fungal genomes show frequent chromosomal changes, gene gains and losses, and effector gene turnover.</title>
        <authorList>
            <person name="Gomez Luciano L.B."/>
            <person name="Jason Tsai I."/>
            <person name="Chuma I."/>
            <person name="Tosa Y."/>
            <person name="Chen Y.H."/>
            <person name="Li J.Y."/>
            <person name="Li M.Y."/>
            <person name="Jade Lu M.Y."/>
            <person name="Nakayashiki H."/>
            <person name="Li W.H."/>
        </authorList>
    </citation>
    <scope>NUCLEOTIDE SEQUENCE [LARGE SCALE GENOMIC DNA]</scope>
    <source>
        <strain evidence="2 3">NI907</strain>
    </source>
</reference>
<feature type="region of interest" description="Disordered" evidence="1">
    <location>
        <begin position="34"/>
        <end position="71"/>
    </location>
</feature>
<accession>A0A6P8B768</accession>
<dbReference type="GeneID" id="41960203"/>
<organism evidence="2 3">
    <name type="scientific">Pyricularia grisea</name>
    <name type="common">Crabgrass-specific blast fungus</name>
    <name type="synonym">Magnaporthe grisea</name>
    <dbReference type="NCBI Taxonomy" id="148305"/>
    <lineage>
        <taxon>Eukaryota</taxon>
        <taxon>Fungi</taxon>
        <taxon>Dikarya</taxon>
        <taxon>Ascomycota</taxon>
        <taxon>Pezizomycotina</taxon>
        <taxon>Sordariomycetes</taxon>
        <taxon>Sordariomycetidae</taxon>
        <taxon>Magnaporthales</taxon>
        <taxon>Pyriculariaceae</taxon>
        <taxon>Pyricularia</taxon>
    </lineage>
</organism>
<proteinExistence type="predicted"/>
<dbReference type="KEGG" id="pgri:PgNI_05260"/>
<evidence type="ECO:0000313" key="2">
    <source>
        <dbReference type="Proteomes" id="UP000515153"/>
    </source>
</evidence>
<protein>
    <submittedName>
        <fullName evidence="3">Uncharacterized protein</fullName>
    </submittedName>
</protein>
<reference evidence="3" key="3">
    <citation type="submission" date="2025-08" db="UniProtKB">
        <authorList>
            <consortium name="RefSeq"/>
        </authorList>
    </citation>
    <scope>IDENTIFICATION</scope>
    <source>
        <strain evidence="3">NI907</strain>
    </source>
</reference>
<dbReference type="Proteomes" id="UP000515153">
    <property type="component" value="Chromosome I"/>
</dbReference>
<dbReference type="AlphaFoldDB" id="A0A6P8B768"/>
<feature type="compositionally biased region" description="Basic and acidic residues" evidence="1">
    <location>
        <begin position="35"/>
        <end position="60"/>
    </location>
</feature>
<reference evidence="3" key="2">
    <citation type="submission" date="2019-10" db="EMBL/GenBank/DDBJ databases">
        <authorList>
            <consortium name="NCBI Genome Project"/>
        </authorList>
    </citation>
    <scope>NUCLEOTIDE SEQUENCE</scope>
    <source>
        <strain evidence="3">NI907</strain>
    </source>
</reference>
<sequence>MISLPEFHSKLGRAEWAKRALAARGDWSGLATKRRQIEEGEKKEQSNDQTTTDRTDRDWEMPTTNPRLRGPLPLHEAYQRMLAGHRLCYNIPAHTGEHSTAPSGLGGAGGYGARDIVAEAVAALGRFDKVRMANPAQNQYNINPGTIIGTACLPSPRLFLGDYREIARSAVLVAEANAMVPDNVAWTSNTSTNLGRRFKVTRRAAAARGSYWMESIECNGTVVWDDDPSESKPTETTEEPIRPNAKDSEVTCFTSRQRQGAAKGYIAL</sequence>
<gene>
    <name evidence="3" type="ORF">PgNI_05260</name>
</gene>
<feature type="compositionally biased region" description="Basic and acidic residues" evidence="1">
    <location>
        <begin position="229"/>
        <end position="248"/>
    </location>
</feature>
<name>A0A6P8B768_PYRGI</name>
<feature type="region of interest" description="Disordered" evidence="1">
    <location>
        <begin position="223"/>
        <end position="248"/>
    </location>
</feature>
<dbReference type="RefSeq" id="XP_030983047.1">
    <property type="nucleotide sequence ID" value="XM_031125294.1"/>
</dbReference>
<evidence type="ECO:0000256" key="1">
    <source>
        <dbReference type="SAM" id="MobiDB-lite"/>
    </source>
</evidence>
<evidence type="ECO:0000313" key="3">
    <source>
        <dbReference type="RefSeq" id="XP_030983047.1"/>
    </source>
</evidence>